<organism evidence="1 2">
    <name type="scientific">Vibrio aquaticus</name>
    <dbReference type="NCBI Taxonomy" id="2496559"/>
    <lineage>
        <taxon>Bacteria</taxon>
        <taxon>Pseudomonadati</taxon>
        <taxon>Pseudomonadota</taxon>
        <taxon>Gammaproteobacteria</taxon>
        <taxon>Vibrionales</taxon>
        <taxon>Vibrionaceae</taxon>
        <taxon>Vibrio</taxon>
    </lineage>
</organism>
<accession>A0A3S0QEJ1</accession>
<dbReference type="OrthoDB" id="9769600at2"/>
<dbReference type="EMBL" id="RXZH01000002">
    <property type="protein sequence ID" value="RTZ16800.1"/>
    <property type="molecule type" value="Genomic_DNA"/>
</dbReference>
<keyword evidence="1" id="KW-0808">Transferase</keyword>
<dbReference type="SUPFAM" id="SSF53756">
    <property type="entry name" value="UDP-Glycosyltransferase/glycogen phosphorylase"/>
    <property type="match status" value="1"/>
</dbReference>
<protein>
    <submittedName>
        <fullName evidence="1">Glycosyltransferase family 1 protein</fullName>
    </submittedName>
</protein>
<evidence type="ECO:0000313" key="2">
    <source>
        <dbReference type="Proteomes" id="UP000268973"/>
    </source>
</evidence>
<sequence length="374" mass="41612">MRDLIVFGEDFGGLPSSTQHLITRLAQYRKVLWVNSIGLRQPKWTTQDIKRAALKLMGKGKSGYQTSKQLPSNITVVNLRTIPAPSSMFARQAAKMMLCRQLKPLIKRLKLNNPILWSSLPTAADLCGHLGESAVVYYCGDDFASLAGVDHQTVAEHESKLIEKADLIFAASSKLVSKFPQAKTHYVPHGVDTQLFSTPTARASDLPDPCHKIAGFYGSLSNWLDYEMIEKVCRTNSDWQFVFIGPIELTSNPLPKLNNVHYLGPRPHHELPSYSQHWDVSLLPFLANDQIAACSPLKLLEYLAAKSKVISTPFPALTPYSEHVDVVTDADGFSLALARIATTASPNRSVSEMSINRNSWDERSQQVQHMLESL</sequence>
<reference evidence="1 2" key="1">
    <citation type="submission" date="2018-12" db="EMBL/GenBank/DDBJ databases">
        <title>Vibrio sp. isolated from China Sea.</title>
        <authorList>
            <person name="Li Y."/>
        </authorList>
    </citation>
    <scope>NUCLEOTIDE SEQUENCE [LARGE SCALE GENOMIC DNA]</scope>
    <source>
        <strain evidence="1 2">BEI207</strain>
    </source>
</reference>
<dbReference type="RefSeq" id="WP_126573822.1">
    <property type="nucleotide sequence ID" value="NZ_RXZH01000002.1"/>
</dbReference>
<dbReference type="Gene3D" id="3.40.50.11010">
    <property type="match status" value="1"/>
</dbReference>
<name>A0A3S0QEJ1_9VIBR</name>
<keyword evidence="2" id="KW-1185">Reference proteome</keyword>
<dbReference type="GO" id="GO:0016740">
    <property type="term" value="F:transferase activity"/>
    <property type="evidence" value="ECO:0007669"/>
    <property type="project" value="UniProtKB-KW"/>
</dbReference>
<comment type="caution">
    <text evidence="1">The sequence shown here is derived from an EMBL/GenBank/DDBJ whole genome shotgun (WGS) entry which is preliminary data.</text>
</comment>
<dbReference type="AlphaFoldDB" id="A0A3S0QEJ1"/>
<gene>
    <name evidence="1" type="ORF">EJ063_08395</name>
</gene>
<dbReference type="Pfam" id="PF13692">
    <property type="entry name" value="Glyco_trans_1_4"/>
    <property type="match status" value="1"/>
</dbReference>
<proteinExistence type="predicted"/>
<dbReference type="Gene3D" id="3.40.50.2000">
    <property type="entry name" value="Glycogen Phosphorylase B"/>
    <property type="match status" value="1"/>
</dbReference>
<dbReference type="Proteomes" id="UP000268973">
    <property type="component" value="Unassembled WGS sequence"/>
</dbReference>
<evidence type="ECO:0000313" key="1">
    <source>
        <dbReference type="EMBL" id="RTZ16800.1"/>
    </source>
</evidence>